<evidence type="ECO:0000256" key="1">
    <source>
        <dbReference type="SAM" id="Phobius"/>
    </source>
</evidence>
<evidence type="ECO:0000313" key="3">
    <source>
        <dbReference type="EMBL" id="GAA1690808.1"/>
    </source>
</evidence>
<keyword evidence="1" id="KW-1133">Transmembrane helix</keyword>
<dbReference type="EMBL" id="BAAAPL010000001">
    <property type="protein sequence ID" value="GAA1690808.1"/>
    <property type="molecule type" value="Genomic_DNA"/>
</dbReference>
<dbReference type="Proteomes" id="UP001501690">
    <property type="component" value="Unassembled WGS sequence"/>
</dbReference>
<dbReference type="Pfam" id="PF13400">
    <property type="entry name" value="Tad"/>
    <property type="match status" value="1"/>
</dbReference>
<accession>A0ABP4TNF5</accession>
<evidence type="ECO:0000313" key="4">
    <source>
        <dbReference type="Proteomes" id="UP001501690"/>
    </source>
</evidence>
<keyword evidence="1" id="KW-0812">Transmembrane</keyword>
<feature type="transmembrane region" description="Helical" evidence="1">
    <location>
        <begin position="12"/>
        <end position="35"/>
    </location>
</feature>
<proteinExistence type="predicted"/>
<protein>
    <recommendedName>
        <fullName evidence="2">Putative Flp pilus-assembly TadG-like N-terminal domain-containing protein</fullName>
    </recommendedName>
</protein>
<gene>
    <name evidence="3" type="ORF">GCM10009808_04700</name>
</gene>
<name>A0ABP4TNF5_9MICO</name>
<feature type="domain" description="Putative Flp pilus-assembly TadG-like N-terminal" evidence="2">
    <location>
        <begin position="6"/>
        <end position="52"/>
    </location>
</feature>
<sequence>MSRDEGSILPLILVYGVLALALIVVTVDATSLYLAHKRLDSLADAAALAAADSFQIELDEGVPRAVLTAGGIQDAAAGFIADAGDDAWLVSASTPDGVSARVTVGAVWKPPILSPFVSDGLSLTSSATARNALG</sequence>
<reference evidence="4" key="1">
    <citation type="journal article" date="2019" name="Int. J. Syst. Evol. Microbiol.">
        <title>The Global Catalogue of Microorganisms (GCM) 10K type strain sequencing project: providing services to taxonomists for standard genome sequencing and annotation.</title>
        <authorList>
            <consortium name="The Broad Institute Genomics Platform"/>
            <consortium name="The Broad Institute Genome Sequencing Center for Infectious Disease"/>
            <person name="Wu L."/>
            <person name="Ma J."/>
        </authorList>
    </citation>
    <scope>NUCLEOTIDE SEQUENCE [LARGE SCALE GENOMIC DNA]</scope>
    <source>
        <strain evidence="4">JCM 15577</strain>
    </source>
</reference>
<keyword evidence="1" id="KW-0472">Membrane</keyword>
<dbReference type="InterPro" id="IPR028087">
    <property type="entry name" value="Tad_N"/>
</dbReference>
<organism evidence="3 4">
    <name type="scientific">Microbacterium sediminicola</name>
    <dbReference type="NCBI Taxonomy" id="415210"/>
    <lineage>
        <taxon>Bacteria</taxon>
        <taxon>Bacillati</taxon>
        <taxon>Actinomycetota</taxon>
        <taxon>Actinomycetes</taxon>
        <taxon>Micrococcales</taxon>
        <taxon>Microbacteriaceae</taxon>
        <taxon>Microbacterium</taxon>
    </lineage>
</organism>
<dbReference type="RefSeq" id="WP_344068713.1">
    <property type="nucleotide sequence ID" value="NZ_BAAAPL010000001.1"/>
</dbReference>
<comment type="caution">
    <text evidence="3">The sequence shown here is derived from an EMBL/GenBank/DDBJ whole genome shotgun (WGS) entry which is preliminary data.</text>
</comment>
<keyword evidence="4" id="KW-1185">Reference proteome</keyword>
<evidence type="ECO:0000259" key="2">
    <source>
        <dbReference type="Pfam" id="PF13400"/>
    </source>
</evidence>